<comment type="cofactor">
    <cofactor evidence="1 11">
        <name>pyridoxal 5'-phosphate</name>
        <dbReference type="ChEBI" id="CHEBI:597326"/>
    </cofactor>
</comment>
<dbReference type="InterPro" id="IPR001917">
    <property type="entry name" value="Aminotrans_II_pyridoxalP_BS"/>
</dbReference>
<comment type="similarity">
    <text evidence="3 11">Belongs to the class-II pyridoxal-phosphate-dependent aminotransferase family. Histidinol-phosphate aminotransferase subfamily.</text>
</comment>
<comment type="caution">
    <text evidence="14">The sequence shown here is derived from an EMBL/GenBank/DDBJ whole genome shotgun (WGS) entry which is preliminary data.</text>
</comment>
<evidence type="ECO:0000256" key="10">
    <source>
        <dbReference type="ARBA" id="ARBA00047481"/>
    </source>
</evidence>
<dbReference type="InterPro" id="IPR050106">
    <property type="entry name" value="HistidinolP_aminotransfase"/>
</dbReference>
<gene>
    <name evidence="11 14" type="primary">hisC</name>
    <name evidence="14" type="ORF">L7E55_02455</name>
</gene>
<comment type="catalytic activity">
    <reaction evidence="10 11">
        <text>L-histidinol phosphate + 2-oxoglutarate = 3-(imidazol-4-yl)-2-oxopropyl phosphate + L-glutamate</text>
        <dbReference type="Rhea" id="RHEA:23744"/>
        <dbReference type="ChEBI" id="CHEBI:16810"/>
        <dbReference type="ChEBI" id="CHEBI:29985"/>
        <dbReference type="ChEBI" id="CHEBI:57766"/>
        <dbReference type="ChEBI" id="CHEBI:57980"/>
        <dbReference type="EC" id="2.6.1.9"/>
    </reaction>
</comment>
<dbReference type="Pfam" id="PF00155">
    <property type="entry name" value="Aminotran_1_2"/>
    <property type="match status" value="1"/>
</dbReference>
<reference evidence="14" key="1">
    <citation type="submission" date="2022-02" db="EMBL/GenBank/DDBJ databases">
        <authorList>
            <person name="Leng L."/>
        </authorList>
    </citation>
    <scope>NUCLEOTIDE SEQUENCE</scope>
    <source>
        <strain evidence="14">JI</strain>
    </source>
</reference>
<keyword evidence="12" id="KW-0812">Transmembrane</keyword>
<dbReference type="GO" id="GO:0004400">
    <property type="term" value="F:histidinol-phosphate transaminase activity"/>
    <property type="evidence" value="ECO:0007669"/>
    <property type="project" value="UniProtKB-UniRule"/>
</dbReference>
<evidence type="ECO:0000256" key="6">
    <source>
        <dbReference type="ARBA" id="ARBA00022605"/>
    </source>
</evidence>
<sequence length="359" mass="39692">MRSVFDINTLIRDDLKTLIPYDAPAYPDIIRLADNENPYDFPAEVTNQIFQSIFSQDFNRYPDTNAVKLREKLSAYTGVAPENIMIGNGSDELILTVMLAFGAGAAFAVATPTFSMYGIHGRIALSRELKVPRLEDFSVDVKSLIKTAAKPEVKIVVICNPNSPTGNAVPLNIIEEILANTNAVVVVDEAYGEFGGETSTPLLTKYPNLVILRTFSKALSMAGMRVGYLLARGPVMTELLKAKPPYNINSFSQAAARAVIDNLPLFQERVRKILADREYLFSAMAGLPGIEVFPTETNFILFRTMLPSEKVYDGLLERGVLIRYLDDPALSRCLRVTVGTGRENEVFLKALDDILKSQI</sequence>
<keyword evidence="7 11" id="KW-0808">Transferase</keyword>
<dbReference type="PROSITE" id="PS00599">
    <property type="entry name" value="AA_TRANSFER_CLASS_2"/>
    <property type="match status" value="1"/>
</dbReference>
<dbReference type="SUPFAM" id="SSF53383">
    <property type="entry name" value="PLP-dependent transferases"/>
    <property type="match status" value="1"/>
</dbReference>
<feature type="transmembrane region" description="Helical" evidence="12">
    <location>
        <begin position="93"/>
        <end position="117"/>
    </location>
</feature>
<organism evidence="14 15">
    <name type="scientific">Pelotomaculum isophthalicicum JI</name>
    <dbReference type="NCBI Taxonomy" id="947010"/>
    <lineage>
        <taxon>Bacteria</taxon>
        <taxon>Bacillati</taxon>
        <taxon>Bacillota</taxon>
        <taxon>Clostridia</taxon>
        <taxon>Eubacteriales</taxon>
        <taxon>Desulfotomaculaceae</taxon>
        <taxon>Pelotomaculum</taxon>
    </lineage>
</organism>
<protein>
    <recommendedName>
        <fullName evidence="11">Histidinol-phosphate aminotransferase</fullName>
        <ecNumber evidence="11">2.6.1.9</ecNumber>
    </recommendedName>
    <alternativeName>
        <fullName evidence="11">Imidazole acetol-phosphate transaminase</fullName>
    </alternativeName>
</protein>
<comment type="subunit">
    <text evidence="4 11">Homodimer.</text>
</comment>
<accession>A0A9X4JUZ1</accession>
<keyword evidence="8 11" id="KW-0663">Pyridoxal phosphate</keyword>
<dbReference type="PANTHER" id="PTHR43643:SF6">
    <property type="entry name" value="HISTIDINOL-PHOSPHATE AMINOTRANSFERASE"/>
    <property type="match status" value="1"/>
</dbReference>
<dbReference type="GO" id="GO:0030170">
    <property type="term" value="F:pyridoxal phosphate binding"/>
    <property type="evidence" value="ECO:0007669"/>
    <property type="project" value="InterPro"/>
</dbReference>
<evidence type="ECO:0000256" key="3">
    <source>
        <dbReference type="ARBA" id="ARBA00007970"/>
    </source>
</evidence>
<evidence type="ECO:0000256" key="4">
    <source>
        <dbReference type="ARBA" id="ARBA00011738"/>
    </source>
</evidence>
<evidence type="ECO:0000256" key="11">
    <source>
        <dbReference type="HAMAP-Rule" id="MF_01023"/>
    </source>
</evidence>
<keyword evidence="5 11" id="KW-0032">Aminotransferase</keyword>
<keyword evidence="6 11" id="KW-0028">Amino-acid biosynthesis</keyword>
<dbReference type="InterPro" id="IPR005861">
    <property type="entry name" value="HisP_aminotrans"/>
</dbReference>
<dbReference type="GO" id="GO:0000105">
    <property type="term" value="P:L-histidine biosynthetic process"/>
    <property type="evidence" value="ECO:0007669"/>
    <property type="project" value="UniProtKB-UniRule"/>
</dbReference>
<keyword evidence="12" id="KW-0472">Membrane</keyword>
<evidence type="ECO:0000256" key="8">
    <source>
        <dbReference type="ARBA" id="ARBA00022898"/>
    </source>
</evidence>
<keyword evidence="15" id="KW-1185">Reference proteome</keyword>
<keyword evidence="9 11" id="KW-0368">Histidine biosynthesis</keyword>
<dbReference type="Gene3D" id="3.90.1150.10">
    <property type="entry name" value="Aspartate Aminotransferase, domain 1"/>
    <property type="match status" value="1"/>
</dbReference>
<keyword evidence="12" id="KW-1133">Transmembrane helix</keyword>
<dbReference type="HAMAP" id="MF_01023">
    <property type="entry name" value="HisC_aminotrans_2"/>
    <property type="match status" value="1"/>
</dbReference>
<evidence type="ECO:0000256" key="1">
    <source>
        <dbReference type="ARBA" id="ARBA00001933"/>
    </source>
</evidence>
<feature type="domain" description="Aminotransferase class I/classII large" evidence="13">
    <location>
        <begin position="28"/>
        <end position="351"/>
    </location>
</feature>
<evidence type="ECO:0000256" key="12">
    <source>
        <dbReference type="SAM" id="Phobius"/>
    </source>
</evidence>
<evidence type="ECO:0000259" key="13">
    <source>
        <dbReference type="Pfam" id="PF00155"/>
    </source>
</evidence>
<dbReference type="AlphaFoldDB" id="A0A9X4JUZ1"/>
<dbReference type="InterPro" id="IPR004839">
    <property type="entry name" value="Aminotransferase_I/II_large"/>
</dbReference>
<dbReference type="InterPro" id="IPR015424">
    <property type="entry name" value="PyrdxlP-dep_Trfase"/>
</dbReference>
<dbReference type="CDD" id="cd00609">
    <property type="entry name" value="AAT_like"/>
    <property type="match status" value="1"/>
</dbReference>
<dbReference type="Proteomes" id="UP001154312">
    <property type="component" value="Unassembled WGS sequence"/>
</dbReference>
<dbReference type="InterPro" id="IPR015422">
    <property type="entry name" value="PyrdxlP-dep_Trfase_small"/>
</dbReference>
<feature type="modified residue" description="N6-(pyridoxal phosphate)lysine" evidence="11">
    <location>
        <position position="217"/>
    </location>
</feature>
<dbReference type="NCBIfam" id="TIGR01141">
    <property type="entry name" value="hisC"/>
    <property type="match status" value="1"/>
</dbReference>
<dbReference type="RefSeq" id="WP_277442420.1">
    <property type="nucleotide sequence ID" value="NZ_JAKOAV010000003.1"/>
</dbReference>
<dbReference type="EMBL" id="JAKOAV010000003">
    <property type="protein sequence ID" value="MDF9407226.1"/>
    <property type="molecule type" value="Genomic_DNA"/>
</dbReference>
<dbReference type="Gene3D" id="3.40.640.10">
    <property type="entry name" value="Type I PLP-dependent aspartate aminotransferase-like (Major domain)"/>
    <property type="match status" value="1"/>
</dbReference>
<proteinExistence type="inferred from homology"/>
<dbReference type="PANTHER" id="PTHR43643">
    <property type="entry name" value="HISTIDINOL-PHOSPHATE AMINOTRANSFERASE 2"/>
    <property type="match status" value="1"/>
</dbReference>
<name>A0A9X4JUZ1_9FIRM</name>
<comment type="pathway">
    <text evidence="2 11">Amino-acid biosynthesis; L-histidine biosynthesis; L-histidine from 5-phospho-alpha-D-ribose 1-diphosphate: step 7/9.</text>
</comment>
<dbReference type="EC" id="2.6.1.9" evidence="11"/>
<evidence type="ECO:0000256" key="2">
    <source>
        <dbReference type="ARBA" id="ARBA00005011"/>
    </source>
</evidence>
<evidence type="ECO:0000256" key="9">
    <source>
        <dbReference type="ARBA" id="ARBA00023102"/>
    </source>
</evidence>
<evidence type="ECO:0000313" key="15">
    <source>
        <dbReference type="Proteomes" id="UP001154312"/>
    </source>
</evidence>
<evidence type="ECO:0000256" key="7">
    <source>
        <dbReference type="ARBA" id="ARBA00022679"/>
    </source>
</evidence>
<dbReference type="InterPro" id="IPR015421">
    <property type="entry name" value="PyrdxlP-dep_Trfase_major"/>
</dbReference>
<evidence type="ECO:0000256" key="5">
    <source>
        <dbReference type="ARBA" id="ARBA00022576"/>
    </source>
</evidence>
<evidence type="ECO:0000313" key="14">
    <source>
        <dbReference type="EMBL" id="MDF9407226.1"/>
    </source>
</evidence>